<organism evidence="2">
    <name type="scientific">Xanthomonas vasicola pv. vasculorum NCPPB 890</name>
    <dbReference type="NCBI Taxonomy" id="1184265"/>
    <lineage>
        <taxon>Bacteria</taxon>
        <taxon>Pseudomonadati</taxon>
        <taxon>Pseudomonadota</taxon>
        <taxon>Gammaproteobacteria</taxon>
        <taxon>Lysobacterales</taxon>
        <taxon>Lysobacteraceae</taxon>
        <taxon>Xanthomonas</taxon>
    </lineage>
</organism>
<feature type="domain" description="CAAX prenyl protease 2/Lysostaphin resistance protein A-like" evidence="1">
    <location>
        <begin position="71"/>
        <end position="162"/>
    </location>
</feature>
<evidence type="ECO:0000313" key="2">
    <source>
        <dbReference type="EMBL" id="KFA01222.1"/>
    </source>
</evidence>
<dbReference type="GO" id="GO:0080120">
    <property type="term" value="P:CAAX-box protein maturation"/>
    <property type="evidence" value="ECO:0007669"/>
    <property type="project" value="UniProtKB-ARBA"/>
</dbReference>
<dbReference type="RefSeq" id="WP_010370300.1">
    <property type="nucleotide sequence ID" value="NZ_AKBN02000065.1"/>
</dbReference>
<protein>
    <recommendedName>
        <fullName evidence="1">CAAX prenyl protease 2/Lysostaphin resistance protein A-like domain-containing protein</fullName>
    </recommendedName>
</protein>
<reference evidence="2" key="1">
    <citation type="submission" date="2012-05" db="EMBL/GenBank/DDBJ databases">
        <authorList>
            <person name="Studholme D.J."/>
            <person name="Wasukira A."/>
            <person name="Grant M."/>
        </authorList>
    </citation>
    <scope>NUCLEOTIDE SEQUENCE [LARGE SCALE GENOMIC DNA]</scope>
    <source>
        <strain evidence="2">NCPPB 890</strain>
    </source>
</reference>
<name>A0A837AP86_XANVA</name>
<gene>
    <name evidence="2" type="ORF">A11K_0117230</name>
</gene>
<dbReference type="AlphaFoldDB" id="A0A837AP86"/>
<dbReference type="Pfam" id="PF02517">
    <property type="entry name" value="Rce1-like"/>
    <property type="match status" value="1"/>
</dbReference>
<accession>A0A837AP86</accession>
<sequence length="173" mass="18892">MIRWETHSFAAAGIRRHSATRSLIWIVVLTAIIIGLVTPVLQPLIDQLTGTKTDYSAYGALRGNIKASVRLIGLAWLSAALGEELVFRCFLMHQLERLLSTFRGGQITSSIVGGAIFGLMHAAQGIAGVLLTGIVGSIFCFAYLRSDRNAWALIVAHGLIDTWGVFTLYKGWY</sequence>
<comment type="caution">
    <text evidence="2">The sequence shown here is derived from an EMBL/GenBank/DDBJ whole genome shotgun (WGS) entry which is preliminary data.</text>
</comment>
<dbReference type="GO" id="GO:0004175">
    <property type="term" value="F:endopeptidase activity"/>
    <property type="evidence" value="ECO:0007669"/>
    <property type="project" value="UniProtKB-ARBA"/>
</dbReference>
<proteinExistence type="predicted"/>
<evidence type="ECO:0000259" key="1">
    <source>
        <dbReference type="Pfam" id="PF02517"/>
    </source>
</evidence>
<dbReference type="EMBL" id="AKBN01001040">
    <property type="protein sequence ID" value="KFA01222.1"/>
    <property type="molecule type" value="Genomic_DNA"/>
</dbReference>
<dbReference type="InterPro" id="IPR003675">
    <property type="entry name" value="Rce1/LyrA-like_dom"/>
</dbReference>